<name>A0ABR4G227_9EURO</name>
<accession>A0ABR4G227</accession>
<comment type="caution">
    <text evidence="2">The sequence shown here is derived from an EMBL/GenBank/DDBJ whole genome shotgun (WGS) entry which is preliminary data.</text>
</comment>
<proteinExistence type="predicted"/>
<dbReference type="PANTHER" id="PTHR21310">
    <property type="entry name" value="AMINOGLYCOSIDE PHOSPHOTRANSFERASE-RELATED-RELATED"/>
    <property type="match status" value="1"/>
</dbReference>
<keyword evidence="3" id="KW-1185">Reference proteome</keyword>
<dbReference type="Pfam" id="PF01636">
    <property type="entry name" value="APH"/>
    <property type="match status" value="1"/>
</dbReference>
<dbReference type="InterPro" id="IPR051678">
    <property type="entry name" value="AGP_Transferase"/>
</dbReference>
<reference evidence="2 3" key="1">
    <citation type="submission" date="2024-07" db="EMBL/GenBank/DDBJ databases">
        <title>Section-level genome sequencing and comparative genomics of Aspergillus sections Usti and Cavernicolus.</title>
        <authorList>
            <consortium name="Lawrence Berkeley National Laboratory"/>
            <person name="Nybo J.L."/>
            <person name="Vesth T.C."/>
            <person name="Theobald S."/>
            <person name="Frisvad J.C."/>
            <person name="Larsen T.O."/>
            <person name="Kjaerboelling I."/>
            <person name="Rothschild-Mancinelli K."/>
            <person name="Lyhne E.K."/>
            <person name="Kogle M.E."/>
            <person name="Barry K."/>
            <person name="Clum A."/>
            <person name="Na H."/>
            <person name="Ledsgaard L."/>
            <person name="Lin J."/>
            <person name="Lipzen A."/>
            <person name="Kuo A."/>
            <person name="Riley R."/>
            <person name="Mondo S."/>
            <person name="Labutti K."/>
            <person name="Haridas S."/>
            <person name="Pangalinan J."/>
            <person name="Salamov A.A."/>
            <person name="Simmons B.A."/>
            <person name="Magnuson J.K."/>
            <person name="Chen J."/>
            <person name="Drula E."/>
            <person name="Henrissat B."/>
            <person name="Wiebenga A."/>
            <person name="Lubbers R.J."/>
            <person name="Gomes A.C."/>
            <person name="Makela M.R."/>
            <person name="Stajich J."/>
            <person name="Grigoriev I.V."/>
            <person name="Mortensen U.H."/>
            <person name="De Vries R.P."/>
            <person name="Baker S.E."/>
            <person name="Andersen M.R."/>
        </authorList>
    </citation>
    <scope>NUCLEOTIDE SEQUENCE [LARGE SCALE GENOMIC DNA]</scope>
    <source>
        <strain evidence="2 3">CBS 209.92</strain>
    </source>
</reference>
<evidence type="ECO:0000259" key="1">
    <source>
        <dbReference type="Pfam" id="PF01636"/>
    </source>
</evidence>
<dbReference type="InterPro" id="IPR002575">
    <property type="entry name" value="Aminoglycoside_PTrfase"/>
</dbReference>
<dbReference type="Proteomes" id="UP001610563">
    <property type="component" value="Unassembled WGS sequence"/>
</dbReference>
<dbReference type="SUPFAM" id="SSF56112">
    <property type="entry name" value="Protein kinase-like (PK-like)"/>
    <property type="match status" value="1"/>
</dbReference>
<sequence>MAGAAGLPVPKVICCGEHINNFQKVSILMTRLPGIELYNVTNSDDVVQPEDDEDPWLEELRTCVSSMRCWQSSWPEAVCSPLGTQIKSSRVPDHVMGPFFNLDDFYRYLLGPSSSRTFESKVEYEETVLRAKKLQKDHQRIVFTHGDLKAHNILVNDDGHLSNFLDWESRGWYPEYWEFTTAMRFERNGWWFQLDSDRAVNNLTVNSYIFLVTRGDAT</sequence>
<dbReference type="EMBL" id="JBFTWV010000062">
    <property type="protein sequence ID" value="KAL2793070.1"/>
    <property type="molecule type" value="Genomic_DNA"/>
</dbReference>
<evidence type="ECO:0000313" key="3">
    <source>
        <dbReference type="Proteomes" id="UP001610563"/>
    </source>
</evidence>
<gene>
    <name evidence="2" type="ORF">BJX66DRAFT_326259</name>
</gene>
<feature type="domain" description="Aminoglycoside phosphotransferase" evidence="1">
    <location>
        <begin position="4"/>
        <end position="186"/>
    </location>
</feature>
<organism evidence="2 3">
    <name type="scientific">Aspergillus keveii</name>
    <dbReference type="NCBI Taxonomy" id="714993"/>
    <lineage>
        <taxon>Eukaryota</taxon>
        <taxon>Fungi</taxon>
        <taxon>Dikarya</taxon>
        <taxon>Ascomycota</taxon>
        <taxon>Pezizomycotina</taxon>
        <taxon>Eurotiomycetes</taxon>
        <taxon>Eurotiomycetidae</taxon>
        <taxon>Eurotiales</taxon>
        <taxon>Aspergillaceae</taxon>
        <taxon>Aspergillus</taxon>
        <taxon>Aspergillus subgen. Nidulantes</taxon>
    </lineage>
</organism>
<dbReference type="Gene3D" id="3.90.1200.10">
    <property type="match status" value="1"/>
</dbReference>
<dbReference type="InterPro" id="IPR011009">
    <property type="entry name" value="Kinase-like_dom_sf"/>
</dbReference>
<protein>
    <submittedName>
        <fullName evidence="2">Kinase-like domain-containing protein</fullName>
    </submittedName>
</protein>
<dbReference type="PANTHER" id="PTHR21310:SF55">
    <property type="entry name" value="AMINOGLYCOSIDE PHOSPHOTRANSFERASE DOMAIN-CONTAINING PROTEIN"/>
    <property type="match status" value="1"/>
</dbReference>
<evidence type="ECO:0000313" key="2">
    <source>
        <dbReference type="EMBL" id="KAL2793070.1"/>
    </source>
</evidence>